<dbReference type="EMBL" id="JAINUG010000067">
    <property type="protein sequence ID" value="KAJ8401850.1"/>
    <property type="molecule type" value="Genomic_DNA"/>
</dbReference>
<evidence type="ECO:0000313" key="2">
    <source>
        <dbReference type="EMBL" id="KAJ8401850.1"/>
    </source>
</evidence>
<evidence type="ECO:0000256" key="1">
    <source>
        <dbReference type="SAM" id="MobiDB-lite"/>
    </source>
</evidence>
<accession>A0AAD7WM79</accession>
<comment type="caution">
    <text evidence="2">The sequence shown here is derived from an EMBL/GenBank/DDBJ whole genome shotgun (WGS) entry which is preliminary data.</text>
</comment>
<dbReference type="Proteomes" id="UP001221898">
    <property type="component" value="Unassembled WGS sequence"/>
</dbReference>
<evidence type="ECO:0000313" key="3">
    <source>
        <dbReference type="Proteomes" id="UP001221898"/>
    </source>
</evidence>
<keyword evidence="3" id="KW-1185">Reference proteome</keyword>
<proteinExistence type="predicted"/>
<dbReference type="AlphaFoldDB" id="A0AAD7WM79"/>
<gene>
    <name evidence="2" type="ORF">AAFF_G00374310</name>
</gene>
<sequence length="101" mass="11023">MCGTRLSRRRKAIAHFLNLGYVGAVRLGAAARRAASSEGRGRGGRERENVLAASSERTARGSHGSWKVSERPAPSTKEERRRRTSRALKVRECGGGASFDR</sequence>
<feature type="compositionally biased region" description="Basic and acidic residues" evidence="1">
    <location>
        <begin position="39"/>
        <end position="49"/>
    </location>
</feature>
<feature type="region of interest" description="Disordered" evidence="1">
    <location>
        <begin position="32"/>
        <end position="101"/>
    </location>
</feature>
<reference evidence="2" key="1">
    <citation type="journal article" date="2023" name="Science">
        <title>Genome structures resolve the early diversification of teleost fishes.</title>
        <authorList>
            <person name="Parey E."/>
            <person name="Louis A."/>
            <person name="Montfort J."/>
            <person name="Bouchez O."/>
            <person name="Roques C."/>
            <person name="Iampietro C."/>
            <person name="Lluch J."/>
            <person name="Castinel A."/>
            <person name="Donnadieu C."/>
            <person name="Desvignes T."/>
            <person name="Floi Bucao C."/>
            <person name="Jouanno E."/>
            <person name="Wen M."/>
            <person name="Mejri S."/>
            <person name="Dirks R."/>
            <person name="Jansen H."/>
            <person name="Henkel C."/>
            <person name="Chen W.J."/>
            <person name="Zahm M."/>
            <person name="Cabau C."/>
            <person name="Klopp C."/>
            <person name="Thompson A.W."/>
            <person name="Robinson-Rechavi M."/>
            <person name="Braasch I."/>
            <person name="Lecointre G."/>
            <person name="Bobe J."/>
            <person name="Postlethwait J.H."/>
            <person name="Berthelot C."/>
            <person name="Roest Crollius H."/>
            <person name="Guiguen Y."/>
        </authorList>
    </citation>
    <scope>NUCLEOTIDE SEQUENCE</scope>
    <source>
        <strain evidence="2">NC1722</strain>
    </source>
</reference>
<organism evidence="2 3">
    <name type="scientific">Aldrovandia affinis</name>
    <dbReference type="NCBI Taxonomy" id="143900"/>
    <lineage>
        <taxon>Eukaryota</taxon>
        <taxon>Metazoa</taxon>
        <taxon>Chordata</taxon>
        <taxon>Craniata</taxon>
        <taxon>Vertebrata</taxon>
        <taxon>Euteleostomi</taxon>
        <taxon>Actinopterygii</taxon>
        <taxon>Neopterygii</taxon>
        <taxon>Teleostei</taxon>
        <taxon>Notacanthiformes</taxon>
        <taxon>Halosauridae</taxon>
        <taxon>Aldrovandia</taxon>
    </lineage>
</organism>
<name>A0AAD7WM79_9TELE</name>
<protein>
    <submittedName>
        <fullName evidence="2">Uncharacterized protein</fullName>
    </submittedName>
</protein>